<accession>A0A9N9IBL8</accession>
<dbReference type="Proteomes" id="UP000789342">
    <property type="component" value="Unassembled WGS sequence"/>
</dbReference>
<organism evidence="1 2">
    <name type="scientific">Acaulospora morrowiae</name>
    <dbReference type="NCBI Taxonomy" id="94023"/>
    <lineage>
        <taxon>Eukaryota</taxon>
        <taxon>Fungi</taxon>
        <taxon>Fungi incertae sedis</taxon>
        <taxon>Mucoromycota</taxon>
        <taxon>Glomeromycotina</taxon>
        <taxon>Glomeromycetes</taxon>
        <taxon>Diversisporales</taxon>
        <taxon>Acaulosporaceae</taxon>
        <taxon>Acaulospora</taxon>
    </lineage>
</organism>
<dbReference type="EMBL" id="CAJVPV010025863">
    <property type="protein sequence ID" value="CAG8730028.1"/>
    <property type="molecule type" value="Genomic_DNA"/>
</dbReference>
<proteinExistence type="predicted"/>
<evidence type="ECO:0000313" key="1">
    <source>
        <dbReference type="EMBL" id="CAG8730028.1"/>
    </source>
</evidence>
<name>A0A9N9IBL8_9GLOM</name>
<keyword evidence="2" id="KW-1185">Reference proteome</keyword>
<comment type="caution">
    <text evidence="1">The sequence shown here is derived from an EMBL/GenBank/DDBJ whole genome shotgun (WGS) entry which is preliminary data.</text>
</comment>
<dbReference type="AlphaFoldDB" id="A0A9N9IBL8"/>
<reference evidence="1" key="1">
    <citation type="submission" date="2021-06" db="EMBL/GenBank/DDBJ databases">
        <authorList>
            <person name="Kallberg Y."/>
            <person name="Tangrot J."/>
            <person name="Rosling A."/>
        </authorList>
    </citation>
    <scope>NUCLEOTIDE SEQUENCE</scope>
    <source>
        <strain evidence="1">CL551</strain>
    </source>
</reference>
<evidence type="ECO:0000313" key="2">
    <source>
        <dbReference type="Proteomes" id="UP000789342"/>
    </source>
</evidence>
<protein>
    <submittedName>
        <fullName evidence="1">17449_t:CDS:1</fullName>
    </submittedName>
</protein>
<sequence length="137" mass="16396">MSNVREDDIKEKDVYFRWEQLVLRKWHHGFSEPFDNIGVAFNDDEVSAESFHFAFTVTATYEQRVDRHLAEHMFSWTIHARPTFLKIFPNWVKLPWTHCSWFTFPLIINGIDHVTEQSDARTRRLVNRVLVMKDGDE</sequence>
<gene>
    <name evidence="1" type="ORF">AMORRO_LOCUS13945</name>
</gene>